<dbReference type="GO" id="GO:0003677">
    <property type="term" value="F:DNA binding"/>
    <property type="evidence" value="ECO:0007669"/>
    <property type="project" value="UniProtKB-KW"/>
</dbReference>
<dbReference type="SMART" id="SM00448">
    <property type="entry name" value="REC"/>
    <property type="match status" value="1"/>
</dbReference>
<keyword evidence="4" id="KW-0238">DNA-binding</keyword>
<accession>A0A9J6ZMZ1</accession>
<dbReference type="PANTHER" id="PTHR37299:SF1">
    <property type="entry name" value="STAGE 0 SPORULATION PROTEIN A HOMOLOG"/>
    <property type="match status" value="1"/>
</dbReference>
<feature type="modified residue" description="4-aspartylphosphate" evidence="1">
    <location>
        <position position="55"/>
    </location>
</feature>
<dbReference type="PROSITE" id="PS50110">
    <property type="entry name" value="RESPONSE_REGULATORY"/>
    <property type="match status" value="1"/>
</dbReference>
<sequence>MTINCLIVDDEPLAADLIESYVIKTPFLNVVGKCNSAFQAMKVMGETKVDLIFLDIQMPGLTGLEFSRSLQNEVKVIFTTAYSQFALDGFKVNAIDYLVKPFNYTEFLAAANKAREWFTLLKGPQMQAEKNSPEAIMLKADSRLIAVELKSILYVESMGDYVKVYCNDNDKPIITQMTMKALAEKLPAEDFFRVHRSYIVNVNMVKTIERNRIIFGKNYIPISDSAKDDFFKLLNDRFLM</sequence>
<dbReference type="Pfam" id="PF04397">
    <property type="entry name" value="LytTR"/>
    <property type="match status" value="1"/>
</dbReference>
<feature type="domain" description="Response regulatory" evidence="2">
    <location>
        <begin position="4"/>
        <end position="115"/>
    </location>
</feature>
<dbReference type="PROSITE" id="PS50930">
    <property type="entry name" value="HTH_LYTTR"/>
    <property type="match status" value="1"/>
</dbReference>
<keyword evidence="1" id="KW-0597">Phosphoprotein</keyword>
<evidence type="ECO:0000313" key="4">
    <source>
        <dbReference type="EMBL" id="URW78886.1"/>
    </source>
</evidence>
<dbReference type="InterPro" id="IPR046947">
    <property type="entry name" value="LytR-like"/>
</dbReference>
<dbReference type="InterPro" id="IPR011006">
    <property type="entry name" value="CheY-like_superfamily"/>
</dbReference>
<organism evidence="4 5">
    <name type="scientific">Xiashengella succiniciproducens</name>
    <dbReference type="NCBI Taxonomy" id="2949635"/>
    <lineage>
        <taxon>Bacteria</taxon>
        <taxon>Pseudomonadati</taxon>
        <taxon>Bacteroidota</taxon>
        <taxon>Bacteroidia</taxon>
        <taxon>Marinilabiliales</taxon>
        <taxon>Marinilabiliaceae</taxon>
        <taxon>Xiashengella</taxon>
    </lineage>
</organism>
<evidence type="ECO:0000259" key="2">
    <source>
        <dbReference type="PROSITE" id="PS50110"/>
    </source>
</evidence>
<gene>
    <name evidence="4" type="ORF">M9189_08450</name>
</gene>
<evidence type="ECO:0000259" key="3">
    <source>
        <dbReference type="PROSITE" id="PS50930"/>
    </source>
</evidence>
<dbReference type="InterPro" id="IPR007492">
    <property type="entry name" value="LytTR_DNA-bd_dom"/>
</dbReference>
<proteinExistence type="predicted"/>
<dbReference type="Proteomes" id="UP001056426">
    <property type="component" value="Chromosome"/>
</dbReference>
<evidence type="ECO:0000313" key="5">
    <source>
        <dbReference type="Proteomes" id="UP001056426"/>
    </source>
</evidence>
<dbReference type="AlphaFoldDB" id="A0A9J6ZMZ1"/>
<protein>
    <submittedName>
        <fullName evidence="4">LytTR family DNA-binding domain-containing protein</fullName>
    </submittedName>
</protein>
<reference evidence="4" key="2">
    <citation type="submission" date="2022-06" db="EMBL/GenBank/DDBJ databases">
        <title>Xiashengella guii gen. nov. sp. nov., a bacterium isolated form anaerobic digestion tank.</title>
        <authorList>
            <person name="Huang H."/>
        </authorList>
    </citation>
    <scope>NUCLEOTIDE SEQUENCE</scope>
    <source>
        <strain evidence="4">Ai-910</strain>
    </source>
</reference>
<evidence type="ECO:0000256" key="1">
    <source>
        <dbReference type="PROSITE-ProRule" id="PRU00169"/>
    </source>
</evidence>
<feature type="domain" description="HTH LytTR-type" evidence="3">
    <location>
        <begin position="136"/>
        <end position="210"/>
    </location>
</feature>
<dbReference type="SUPFAM" id="SSF52172">
    <property type="entry name" value="CheY-like"/>
    <property type="match status" value="1"/>
</dbReference>
<dbReference type="Gene3D" id="2.40.50.1020">
    <property type="entry name" value="LytTr DNA-binding domain"/>
    <property type="match status" value="1"/>
</dbReference>
<dbReference type="RefSeq" id="WP_250722336.1">
    <property type="nucleotide sequence ID" value="NZ_CP098400.1"/>
</dbReference>
<dbReference type="SMART" id="SM00850">
    <property type="entry name" value="LytTR"/>
    <property type="match status" value="1"/>
</dbReference>
<dbReference type="EMBL" id="CP098400">
    <property type="protein sequence ID" value="URW78886.1"/>
    <property type="molecule type" value="Genomic_DNA"/>
</dbReference>
<dbReference type="Pfam" id="PF00072">
    <property type="entry name" value="Response_reg"/>
    <property type="match status" value="1"/>
</dbReference>
<dbReference type="GO" id="GO:0000156">
    <property type="term" value="F:phosphorelay response regulator activity"/>
    <property type="evidence" value="ECO:0007669"/>
    <property type="project" value="InterPro"/>
</dbReference>
<name>A0A9J6ZMZ1_9BACT</name>
<reference evidence="4" key="1">
    <citation type="submission" date="2022-05" db="EMBL/GenBank/DDBJ databases">
        <authorList>
            <person name="Sun X."/>
        </authorList>
    </citation>
    <scope>NUCLEOTIDE SEQUENCE</scope>
    <source>
        <strain evidence="4">Ai-910</strain>
    </source>
</reference>
<dbReference type="KEGG" id="alkq:M9189_08450"/>
<keyword evidence="5" id="KW-1185">Reference proteome</keyword>
<dbReference type="InterPro" id="IPR001789">
    <property type="entry name" value="Sig_transdc_resp-reg_receiver"/>
</dbReference>
<dbReference type="Gene3D" id="3.40.50.2300">
    <property type="match status" value="1"/>
</dbReference>
<dbReference type="PANTHER" id="PTHR37299">
    <property type="entry name" value="TRANSCRIPTIONAL REGULATOR-RELATED"/>
    <property type="match status" value="1"/>
</dbReference>